<feature type="compositionally biased region" description="Polar residues" evidence="1">
    <location>
        <begin position="16"/>
        <end position="34"/>
    </location>
</feature>
<feature type="region of interest" description="Disordered" evidence="1">
    <location>
        <begin position="365"/>
        <end position="414"/>
    </location>
</feature>
<dbReference type="Pfam" id="PF03370">
    <property type="entry name" value="CBM_21"/>
    <property type="match status" value="1"/>
</dbReference>
<dbReference type="HOGENOM" id="CLU_017894_0_0_1"/>
<feature type="compositionally biased region" description="Polar residues" evidence="1">
    <location>
        <begin position="251"/>
        <end position="264"/>
    </location>
</feature>
<feature type="region of interest" description="Disordered" evidence="1">
    <location>
        <begin position="163"/>
        <end position="193"/>
    </location>
</feature>
<dbReference type="GO" id="GO:0008157">
    <property type="term" value="F:protein phosphatase 1 binding"/>
    <property type="evidence" value="ECO:0007669"/>
    <property type="project" value="TreeGrafter"/>
</dbReference>
<dbReference type="GeneID" id="14498327"/>
<sequence>MARHFIMQNHINATVSTLPERSLSSESKTPSQDPSNINSSSKCSSTSSSNSNIMFRQFNSATHPDFLYNKTNPSTSSSAAGVISHKPASSNINSLDFLRKPKRLPTLHSQWDDQTILERNTLRNKDPRWNSNSSLSLNTSSNDSPIKKDFSFKDLDEANDDMFFHQTPLQGPGEDDNTSNQNSSISPRTKTTKNYITGISGTVTNDTGDIRLNLLHSLDTATGVGDEIPVYKKSGELLKPSLKKRSKSLPTTPNILNSNSSKLNTTRHPKMERSKSVHFDEKAPFKLFEKDDSPIRIINYKENIDQLDFWNYNKPLTMQDYSNTTETLLTDLQMFNMNDNDLLLRSNGNTNIFSAPPIKPLRKSKKFTNAAASTISNPKRRGNTNGNSNGNIIRSNEVSPKSLSNGSTNRSNSSGHLHKVAGLYSTNFPILSNKNPKSLKLNIFVNLSQDKKCFLQDLTLYNTNNNSFGNSHTLIIGKVLVKNIFFHKRVIIKYTWNKWKTFHDIESVYLSDADGILPGTNMDIFNFIIDDSVNNVSSDGRKGMLEFCIRYISIDDANGGNLEFWDNNGGKNYKVDVII</sequence>
<evidence type="ECO:0000256" key="1">
    <source>
        <dbReference type="SAM" id="MobiDB-lite"/>
    </source>
</evidence>
<dbReference type="PANTHER" id="PTHR12307:SF36">
    <property type="entry name" value="GLYCOGEN-BINDING SUBUNIT 76A"/>
    <property type="match status" value="1"/>
</dbReference>
<dbReference type="InterPro" id="IPR038175">
    <property type="entry name" value="CBM21_dom_sf"/>
</dbReference>
<organism evidence="3 4">
    <name type="scientific">Henningerozyma blattae (strain ATCC 34711 / CBS 6284 / DSM 70876 / NBRC 10599 / NRRL Y-10934 / UCD 77-7)</name>
    <name type="common">Yeast</name>
    <name type="synonym">Tetrapisispora blattae</name>
    <dbReference type="NCBI Taxonomy" id="1071380"/>
    <lineage>
        <taxon>Eukaryota</taxon>
        <taxon>Fungi</taxon>
        <taxon>Dikarya</taxon>
        <taxon>Ascomycota</taxon>
        <taxon>Saccharomycotina</taxon>
        <taxon>Saccharomycetes</taxon>
        <taxon>Saccharomycetales</taxon>
        <taxon>Saccharomycetaceae</taxon>
        <taxon>Henningerozyma</taxon>
    </lineage>
</organism>
<feature type="compositionally biased region" description="Low complexity" evidence="1">
    <location>
        <begin position="130"/>
        <end position="144"/>
    </location>
</feature>
<dbReference type="EMBL" id="HE806325">
    <property type="protein sequence ID" value="CCH63144.1"/>
    <property type="molecule type" value="Genomic_DNA"/>
</dbReference>
<dbReference type="FunCoup" id="I2H9U2">
    <property type="interactions" value="138"/>
</dbReference>
<dbReference type="InterPro" id="IPR005036">
    <property type="entry name" value="CBM21_dom"/>
</dbReference>
<dbReference type="STRING" id="1071380.I2H9U2"/>
<dbReference type="Gene3D" id="2.60.40.2440">
    <property type="entry name" value="Carbohydrate binding type-21 domain"/>
    <property type="match status" value="1"/>
</dbReference>
<dbReference type="PANTHER" id="PTHR12307">
    <property type="entry name" value="PROTEIN PHOSPHATASE 1 REGULATORY SUBUNIT"/>
    <property type="match status" value="1"/>
</dbReference>
<protein>
    <recommendedName>
        <fullName evidence="2">CBM21 domain-containing protein</fullName>
    </recommendedName>
</protein>
<evidence type="ECO:0000313" key="4">
    <source>
        <dbReference type="Proteomes" id="UP000002866"/>
    </source>
</evidence>
<dbReference type="KEGG" id="tbl:TBLA_0J01480"/>
<feature type="compositionally biased region" description="Low complexity" evidence="1">
    <location>
        <begin position="35"/>
        <end position="48"/>
    </location>
</feature>
<feature type="region of interest" description="Disordered" evidence="1">
    <location>
        <begin position="118"/>
        <end position="149"/>
    </location>
</feature>
<reference evidence="3 4" key="1">
    <citation type="journal article" date="2011" name="Proc. Natl. Acad. Sci. U.S.A.">
        <title>Evolutionary erosion of yeast sex chromosomes by mating-type switching accidents.</title>
        <authorList>
            <person name="Gordon J.L."/>
            <person name="Armisen D."/>
            <person name="Proux-Wera E."/>
            <person name="Oheigeartaigh S.S."/>
            <person name="Byrne K.P."/>
            <person name="Wolfe K.H."/>
        </authorList>
    </citation>
    <scope>NUCLEOTIDE SEQUENCE [LARGE SCALE GENOMIC DNA]</scope>
    <source>
        <strain evidence="4">ATCC 34711 / CBS 6284 / DSM 70876 / NBRC 10599 / NRRL Y-10934 / UCD 77-7</strain>
    </source>
</reference>
<feature type="domain" description="CBM21" evidence="2">
    <location>
        <begin position="450"/>
        <end position="576"/>
    </location>
</feature>
<dbReference type="InterPro" id="IPR050782">
    <property type="entry name" value="PP1_regulatory_subunit_3"/>
</dbReference>
<dbReference type="OrthoDB" id="1881at2759"/>
<feature type="region of interest" description="Disordered" evidence="1">
    <location>
        <begin position="245"/>
        <end position="274"/>
    </location>
</feature>
<dbReference type="InParanoid" id="I2H9U2"/>
<dbReference type="GO" id="GO:0000164">
    <property type="term" value="C:protein phosphatase type 1 complex"/>
    <property type="evidence" value="ECO:0007669"/>
    <property type="project" value="TreeGrafter"/>
</dbReference>
<feature type="region of interest" description="Disordered" evidence="1">
    <location>
        <begin position="16"/>
        <end position="48"/>
    </location>
</feature>
<dbReference type="Proteomes" id="UP000002866">
    <property type="component" value="Chromosome 10"/>
</dbReference>
<name>I2H9U2_HENB6</name>
<proteinExistence type="predicted"/>
<dbReference type="GO" id="GO:0005979">
    <property type="term" value="P:regulation of glycogen biosynthetic process"/>
    <property type="evidence" value="ECO:0007669"/>
    <property type="project" value="TreeGrafter"/>
</dbReference>
<evidence type="ECO:0000259" key="2">
    <source>
        <dbReference type="PROSITE" id="PS51159"/>
    </source>
</evidence>
<dbReference type="RefSeq" id="XP_004182663.1">
    <property type="nucleotide sequence ID" value="XM_004182615.1"/>
</dbReference>
<keyword evidence="4" id="KW-1185">Reference proteome</keyword>
<dbReference type="GO" id="GO:2001069">
    <property type="term" value="F:glycogen binding"/>
    <property type="evidence" value="ECO:0007669"/>
    <property type="project" value="TreeGrafter"/>
</dbReference>
<accession>I2H9U2</accession>
<dbReference type="eggNOG" id="KOG3986">
    <property type="taxonomic scope" value="Eukaryota"/>
</dbReference>
<gene>
    <name evidence="3" type="primary">TBLA0J01480</name>
    <name evidence="3" type="ORF">TBLA_0J01480</name>
</gene>
<feature type="compositionally biased region" description="Polar residues" evidence="1">
    <location>
        <begin position="178"/>
        <end position="193"/>
    </location>
</feature>
<dbReference type="AlphaFoldDB" id="I2H9U2"/>
<dbReference type="PROSITE" id="PS51159">
    <property type="entry name" value="CBM21"/>
    <property type="match status" value="1"/>
</dbReference>
<evidence type="ECO:0000313" key="3">
    <source>
        <dbReference type="EMBL" id="CCH63144.1"/>
    </source>
</evidence>
<feature type="compositionally biased region" description="Low complexity" evidence="1">
    <location>
        <begin position="383"/>
        <end position="414"/>
    </location>
</feature>